<feature type="domain" description="C2H2-type" evidence="1">
    <location>
        <begin position="215"/>
        <end position="236"/>
    </location>
</feature>
<dbReference type="Proteomes" id="UP001566132">
    <property type="component" value="Unassembled WGS sequence"/>
</dbReference>
<protein>
    <recommendedName>
        <fullName evidence="1">C2H2-type domain-containing protein</fullName>
    </recommendedName>
</protein>
<dbReference type="PROSITE" id="PS00028">
    <property type="entry name" value="ZINC_FINGER_C2H2_1"/>
    <property type="match status" value="1"/>
</dbReference>
<sequence>MEDQKPLFITELSNITIKQLLACPQIGVKFVSDVLEFSRHNKHHRITCKNIDTSMSLNVGHIEKVKLLDEGREQFTFSFQELQNKFNEFIIALKIIYPKDDWECYDIIMDEVLKDIKEMDIVEKIHGEKQIIFADNSSAIFNIGKRQYYCTKTNKLKPTDDCITYTEIIIPEIELTFIYMDYEGMDKYIESIRNFTPKSNLNPESFSLPLLIYSCNFCKKDFTIYQDVIIHLIQNHSINNDVLCMKCNKPFNTIELIKDRWTHNCPEVDNVK</sequence>
<dbReference type="AlphaFoldDB" id="A0ABD1EF00"/>
<keyword evidence="3" id="KW-1185">Reference proteome</keyword>
<name>A0ABD1EF00_HYPHA</name>
<dbReference type="InterPro" id="IPR013087">
    <property type="entry name" value="Znf_C2H2_type"/>
</dbReference>
<dbReference type="EMBL" id="JBDJPC010000008">
    <property type="protein sequence ID" value="KAL1493214.1"/>
    <property type="molecule type" value="Genomic_DNA"/>
</dbReference>
<reference evidence="2 3" key="1">
    <citation type="submission" date="2024-05" db="EMBL/GenBank/DDBJ databases">
        <title>Genetic variation in Jamaican populations of the coffee berry borer (Hypothenemus hampei).</title>
        <authorList>
            <person name="Errbii M."/>
            <person name="Myrie A."/>
        </authorList>
    </citation>
    <scope>NUCLEOTIDE SEQUENCE [LARGE SCALE GENOMIC DNA]</scope>
    <source>
        <strain evidence="2">JA-Hopewell-2020-01-JO</strain>
        <tissue evidence="2">Whole body</tissue>
    </source>
</reference>
<evidence type="ECO:0000313" key="2">
    <source>
        <dbReference type="EMBL" id="KAL1493214.1"/>
    </source>
</evidence>
<proteinExistence type="predicted"/>
<evidence type="ECO:0000259" key="1">
    <source>
        <dbReference type="PROSITE" id="PS00028"/>
    </source>
</evidence>
<dbReference type="SUPFAM" id="SSF57667">
    <property type="entry name" value="beta-beta-alpha zinc fingers"/>
    <property type="match status" value="1"/>
</dbReference>
<accession>A0ABD1EF00</accession>
<evidence type="ECO:0000313" key="3">
    <source>
        <dbReference type="Proteomes" id="UP001566132"/>
    </source>
</evidence>
<gene>
    <name evidence="2" type="ORF">ABEB36_011310</name>
</gene>
<organism evidence="2 3">
    <name type="scientific">Hypothenemus hampei</name>
    <name type="common">Coffee berry borer</name>
    <dbReference type="NCBI Taxonomy" id="57062"/>
    <lineage>
        <taxon>Eukaryota</taxon>
        <taxon>Metazoa</taxon>
        <taxon>Ecdysozoa</taxon>
        <taxon>Arthropoda</taxon>
        <taxon>Hexapoda</taxon>
        <taxon>Insecta</taxon>
        <taxon>Pterygota</taxon>
        <taxon>Neoptera</taxon>
        <taxon>Endopterygota</taxon>
        <taxon>Coleoptera</taxon>
        <taxon>Polyphaga</taxon>
        <taxon>Cucujiformia</taxon>
        <taxon>Curculionidae</taxon>
        <taxon>Scolytinae</taxon>
        <taxon>Hypothenemus</taxon>
    </lineage>
</organism>
<dbReference type="InterPro" id="IPR036236">
    <property type="entry name" value="Znf_C2H2_sf"/>
</dbReference>
<comment type="caution">
    <text evidence="2">The sequence shown here is derived from an EMBL/GenBank/DDBJ whole genome shotgun (WGS) entry which is preliminary data.</text>
</comment>